<dbReference type="EC" id="2.7.13.3" evidence="2"/>
<dbReference type="OrthoDB" id="9778366at2"/>
<dbReference type="InterPro" id="IPR003594">
    <property type="entry name" value="HATPase_dom"/>
</dbReference>
<keyword evidence="5" id="KW-0547">Nucleotide-binding</keyword>
<dbReference type="RefSeq" id="WP_068820842.1">
    <property type="nucleotide sequence ID" value="NZ_LWHJ01000011.1"/>
</dbReference>
<dbReference type="GO" id="GO:0000155">
    <property type="term" value="F:phosphorelay sensor kinase activity"/>
    <property type="evidence" value="ECO:0007669"/>
    <property type="project" value="InterPro"/>
</dbReference>
<evidence type="ECO:0000256" key="4">
    <source>
        <dbReference type="ARBA" id="ARBA00022679"/>
    </source>
</evidence>
<dbReference type="InterPro" id="IPR050482">
    <property type="entry name" value="Sensor_HK_TwoCompSys"/>
</dbReference>
<evidence type="ECO:0000256" key="6">
    <source>
        <dbReference type="ARBA" id="ARBA00022777"/>
    </source>
</evidence>
<keyword evidence="8" id="KW-0902">Two-component regulatory system</keyword>
<dbReference type="SMART" id="SM00387">
    <property type="entry name" value="HATPase_c"/>
    <property type="match status" value="1"/>
</dbReference>
<proteinExistence type="predicted"/>
<evidence type="ECO:0000256" key="9">
    <source>
        <dbReference type="PROSITE-ProRule" id="PRU00339"/>
    </source>
</evidence>
<evidence type="ECO:0000256" key="3">
    <source>
        <dbReference type="ARBA" id="ARBA00022553"/>
    </source>
</evidence>
<evidence type="ECO:0000313" key="13">
    <source>
        <dbReference type="Proteomes" id="UP000078459"/>
    </source>
</evidence>
<dbReference type="GO" id="GO:0046983">
    <property type="term" value="F:protein dimerization activity"/>
    <property type="evidence" value="ECO:0007669"/>
    <property type="project" value="InterPro"/>
</dbReference>
<dbReference type="STRING" id="1826909.A5893_01450"/>
<dbReference type="PROSITE" id="PS50109">
    <property type="entry name" value="HIS_KIN"/>
    <property type="match status" value="1"/>
</dbReference>
<dbReference type="CDD" id="cd16917">
    <property type="entry name" value="HATPase_UhpB-NarQ-NarX-like"/>
    <property type="match status" value="1"/>
</dbReference>
<protein>
    <recommendedName>
        <fullName evidence="2">histidine kinase</fullName>
        <ecNumber evidence="2">2.7.13.3</ecNumber>
    </recommendedName>
</protein>
<dbReference type="PROSITE" id="PS50005">
    <property type="entry name" value="TPR"/>
    <property type="match status" value="1"/>
</dbReference>
<gene>
    <name evidence="12" type="ORF">A5893_01450</name>
</gene>
<evidence type="ECO:0000256" key="8">
    <source>
        <dbReference type="ARBA" id="ARBA00023012"/>
    </source>
</evidence>
<dbReference type="PANTHER" id="PTHR24421:SF10">
    <property type="entry name" value="NITRATE_NITRITE SENSOR PROTEIN NARQ"/>
    <property type="match status" value="1"/>
</dbReference>
<evidence type="ECO:0000256" key="5">
    <source>
        <dbReference type="ARBA" id="ARBA00022741"/>
    </source>
</evidence>
<feature type="repeat" description="TPR" evidence="9">
    <location>
        <begin position="76"/>
        <end position="109"/>
    </location>
</feature>
<dbReference type="PANTHER" id="PTHR24421">
    <property type="entry name" value="NITRATE/NITRITE SENSOR PROTEIN NARX-RELATED"/>
    <property type="match status" value="1"/>
</dbReference>
<comment type="catalytic activity">
    <reaction evidence="1">
        <text>ATP + protein L-histidine = ADP + protein N-phospho-L-histidine.</text>
        <dbReference type="EC" id="2.7.13.3"/>
    </reaction>
</comment>
<name>A0A179DM64_9SPHI</name>
<dbReference type="InterPro" id="IPR019734">
    <property type="entry name" value="TPR_rpt"/>
</dbReference>
<keyword evidence="10" id="KW-0812">Transmembrane</keyword>
<dbReference type="Gene3D" id="3.30.565.10">
    <property type="entry name" value="Histidine kinase-like ATPase, C-terminal domain"/>
    <property type="match status" value="1"/>
</dbReference>
<keyword evidence="6" id="KW-0418">Kinase</keyword>
<dbReference type="EMBL" id="LWHJ01000011">
    <property type="protein sequence ID" value="OAQ41810.1"/>
    <property type="molecule type" value="Genomic_DNA"/>
</dbReference>
<dbReference type="Pfam" id="PF07730">
    <property type="entry name" value="HisKA_3"/>
    <property type="match status" value="1"/>
</dbReference>
<evidence type="ECO:0000259" key="11">
    <source>
        <dbReference type="PROSITE" id="PS50109"/>
    </source>
</evidence>
<dbReference type="InterPro" id="IPR011712">
    <property type="entry name" value="Sig_transdc_His_kin_sub3_dim/P"/>
</dbReference>
<dbReference type="SMART" id="SM00028">
    <property type="entry name" value="TPR"/>
    <property type="match status" value="5"/>
</dbReference>
<dbReference type="InterPro" id="IPR005467">
    <property type="entry name" value="His_kinase_dom"/>
</dbReference>
<dbReference type="GO" id="GO:0016020">
    <property type="term" value="C:membrane"/>
    <property type="evidence" value="ECO:0007669"/>
    <property type="project" value="InterPro"/>
</dbReference>
<accession>A0A179DM64</accession>
<keyword evidence="9" id="KW-0802">TPR repeat</keyword>
<evidence type="ECO:0000256" key="2">
    <source>
        <dbReference type="ARBA" id="ARBA00012438"/>
    </source>
</evidence>
<dbReference type="SUPFAM" id="SSF48452">
    <property type="entry name" value="TPR-like"/>
    <property type="match status" value="2"/>
</dbReference>
<dbReference type="InterPro" id="IPR036890">
    <property type="entry name" value="HATPase_C_sf"/>
</dbReference>
<dbReference type="Proteomes" id="UP000078459">
    <property type="component" value="Unassembled WGS sequence"/>
</dbReference>
<keyword evidence="13" id="KW-1185">Reference proteome</keyword>
<keyword evidence="4" id="KW-0808">Transferase</keyword>
<evidence type="ECO:0000256" key="10">
    <source>
        <dbReference type="SAM" id="Phobius"/>
    </source>
</evidence>
<reference evidence="12 13" key="1">
    <citation type="submission" date="2016-04" db="EMBL/GenBank/DDBJ databases">
        <authorList>
            <person name="Evans L.H."/>
            <person name="Alamgir A."/>
            <person name="Owens N."/>
            <person name="Weber N.D."/>
            <person name="Virtaneva K."/>
            <person name="Barbian K."/>
            <person name="Babar A."/>
            <person name="Rosenke K."/>
        </authorList>
    </citation>
    <scope>NUCLEOTIDE SEQUENCE [LARGE SCALE GENOMIC DNA]</scope>
    <source>
        <strain evidence="12 13">CCM 8644</strain>
    </source>
</reference>
<dbReference type="Gene3D" id="1.25.40.10">
    <property type="entry name" value="Tetratricopeptide repeat domain"/>
    <property type="match status" value="3"/>
</dbReference>
<dbReference type="Pfam" id="PF02518">
    <property type="entry name" value="HATPase_c"/>
    <property type="match status" value="1"/>
</dbReference>
<dbReference type="AlphaFoldDB" id="A0A179DM64"/>
<evidence type="ECO:0000256" key="7">
    <source>
        <dbReference type="ARBA" id="ARBA00022840"/>
    </source>
</evidence>
<reference evidence="12 13" key="2">
    <citation type="submission" date="2016-06" db="EMBL/GenBank/DDBJ databases">
        <title>Pedobacter psychrophilus sp. nov., isolated from Antarctic fragmentary rock.</title>
        <authorList>
            <person name="Svec P."/>
        </authorList>
    </citation>
    <scope>NUCLEOTIDE SEQUENCE [LARGE SCALE GENOMIC DNA]</scope>
    <source>
        <strain evidence="12 13">CCM 8644</strain>
    </source>
</reference>
<keyword evidence="10" id="KW-1133">Transmembrane helix</keyword>
<organism evidence="12 13">
    <name type="scientific">Pedobacter psychrophilus</name>
    <dbReference type="NCBI Taxonomy" id="1826909"/>
    <lineage>
        <taxon>Bacteria</taxon>
        <taxon>Pseudomonadati</taxon>
        <taxon>Bacteroidota</taxon>
        <taxon>Sphingobacteriia</taxon>
        <taxon>Sphingobacteriales</taxon>
        <taxon>Sphingobacteriaceae</taxon>
        <taxon>Pedobacter</taxon>
    </lineage>
</organism>
<feature type="transmembrane region" description="Helical" evidence="10">
    <location>
        <begin position="353"/>
        <end position="372"/>
    </location>
</feature>
<feature type="domain" description="Histidine kinase" evidence="11">
    <location>
        <begin position="404"/>
        <end position="587"/>
    </location>
</feature>
<evidence type="ECO:0000313" key="12">
    <source>
        <dbReference type="EMBL" id="OAQ41810.1"/>
    </source>
</evidence>
<sequence>MSQFNVKNMRLNIFIGFTILLLLNSYVFAQKKSVNGDLKKLNAVAIQLVKDGKSVEAISVYQNILKLATDSGIVKAETLNEIGNLYADMGENLKSLTSYLEGLKFVPENDNLLNATINKNIGALYLSWKKLDNALKYDLIAEDYAIKAKDERMIADLANNKGAVYEQKFQFVKANSNYKKALKYYLNNGINDRICLTYNNLAILSKVQKDFNQSANYYQKSVDYAAKADSKWLTAAIGNNLGNLLSEMGRYKEGDAALLIALKLEQEIKAGELIPETLENLVNNETRIGNFKKAFDYMKLMITEKDKFINTENTKEVALLQEQFEAVKKQKQIEILNKEGKIQQLTLVKRNTTIGLIIGAFFVFVIISVLIFSRYKLNQESKLKLATAETKNQVQEEKLRISQELHDNIGAQLSFINSSISTLSAIDKENIQLKETQTITQNTIRELRSTVWLINGQEFSLDEFVIKLRDYVKPYHTGKPHITIEDEFEGNVILQPIIATNLFRIIQEVVNNAIKYADATALNILFRNNYEDLELLITDNGKGFDVNTKANGYGLKNIHSRVQNINGKHQIESKIGEGTQVKLNIPV</sequence>
<evidence type="ECO:0000256" key="1">
    <source>
        <dbReference type="ARBA" id="ARBA00000085"/>
    </source>
</evidence>
<keyword evidence="10" id="KW-0472">Membrane</keyword>
<keyword evidence="3" id="KW-0597">Phosphoprotein</keyword>
<keyword evidence="7" id="KW-0067">ATP-binding</keyword>
<dbReference type="Gene3D" id="1.20.5.1930">
    <property type="match status" value="1"/>
</dbReference>
<comment type="caution">
    <text evidence="12">The sequence shown here is derived from an EMBL/GenBank/DDBJ whole genome shotgun (WGS) entry which is preliminary data.</text>
</comment>
<dbReference type="GO" id="GO:0005524">
    <property type="term" value="F:ATP binding"/>
    <property type="evidence" value="ECO:0007669"/>
    <property type="project" value="UniProtKB-KW"/>
</dbReference>
<dbReference type="InterPro" id="IPR011990">
    <property type="entry name" value="TPR-like_helical_dom_sf"/>
</dbReference>
<dbReference type="SUPFAM" id="SSF55874">
    <property type="entry name" value="ATPase domain of HSP90 chaperone/DNA topoisomerase II/histidine kinase"/>
    <property type="match status" value="1"/>
</dbReference>